<dbReference type="AlphaFoldDB" id="A0A833SQY1"/>
<keyword evidence="3" id="KW-1185">Reference proteome</keyword>
<sequence>MQPSNPQAKSVELTPKTDLPTLQYRWKLLTTDGLRQLGDFRFEAFLYVQRAAQPEQFRIATARRIEQTRLQ</sequence>
<evidence type="ECO:0000313" key="2">
    <source>
        <dbReference type="EMBL" id="KAF4148223.1"/>
    </source>
</evidence>
<name>A0A833SQY1_PHYIN</name>
<dbReference type="EMBL" id="WSZM01000067">
    <property type="protein sequence ID" value="KAF4044566.1"/>
    <property type="molecule type" value="Genomic_DNA"/>
</dbReference>
<reference evidence="1" key="1">
    <citation type="submission" date="2020-04" db="EMBL/GenBank/DDBJ databases">
        <title>Hybrid Assembly of Korean Phytophthora infestans isolates.</title>
        <authorList>
            <person name="Prokchorchik M."/>
            <person name="Lee Y."/>
            <person name="Seo J."/>
            <person name="Cho J.-H."/>
            <person name="Park Y.-E."/>
            <person name="Jang D.-C."/>
            <person name="Im J.-S."/>
            <person name="Choi J.-G."/>
            <person name="Park H.-J."/>
            <person name="Lee G.-B."/>
            <person name="Lee Y.-G."/>
            <person name="Hong S.-Y."/>
            <person name="Cho K."/>
            <person name="Sohn K.H."/>
        </authorList>
    </citation>
    <scope>NUCLEOTIDE SEQUENCE</scope>
    <source>
        <strain evidence="1">KR_1_A1</strain>
        <strain evidence="2">KR_2_A2</strain>
    </source>
</reference>
<evidence type="ECO:0000313" key="3">
    <source>
        <dbReference type="Proteomes" id="UP000602510"/>
    </source>
</evidence>
<accession>A0A833SQY1</accession>
<organism evidence="1 3">
    <name type="scientific">Phytophthora infestans</name>
    <name type="common">Potato late blight agent</name>
    <name type="synonym">Botrytis infestans</name>
    <dbReference type="NCBI Taxonomy" id="4787"/>
    <lineage>
        <taxon>Eukaryota</taxon>
        <taxon>Sar</taxon>
        <taxon>Stramenopiles</taxon>
        <taxon>Oomycota</taxon>
        <taxon>Peronosporomycetes</taxon>
        <taxon>Peronosporales</taxon>
        <taxon>Peronosporaceae</taxon>
        <taxon>Phytophthora</taxon>
    </lineage>
</organism>
<comment type="caution">
    <text evidence="1">The sequence shown here is derived from an EMBL/GenBank/DDBJ whole genome shotgun (WGS) entry which is preliminary data.</text>
</comment>
<dbReference type="Proteomes" id="UP000602510">
    <property type="component" value="Unassembled WGS sequence"/>
</dbReference>
<proteinExistence type="predicted"/>
<dbReference type="EMBL" id="JAACNO010000312">
    <property type="protein sequence ID" value="KAF4148223.1"/>
    <property type="molecule type" value="Genomic_DNA"/>
</dbReference>
<dbReference type="Proteomes" id="UP000704712">
    <property type="component" value="Unassembled WGS sequence"/>
</dbReference>
<gene>
    <name evidence="1" type="ORF">GN244_ATG03111</name>
    <name evidence="2" type="ORF">GN958_ATG02547</name>
</gene>
<evidence type="ECO:0000313" key="1">
    <source>
        <dbReference type="EMBL" id="KAF4044566.1"/>
    </source>
</evidence>
<protein>
    <submittedName>
        <fullName evidence="1">Uncharacterized protein</fullName>
    </submittedName>
</protein>